<gene>
    <name evidence="1" type="ORF">GWK47_026650</name>
</gene>
<comment type="caution">
    <text evidence="1">The sequence shown here is derived from an EMBL/GenBank/DDBJ whole genome shotgun (WGS) entry which is preliminary data.</text>
</comment>
<name>A0A8J8WA43_CHIOP</name>
<evidence type="ECO:0000313" key="1">
    <source>
        <dbReference type="EMBL" id="KAG0696133.1"/>
    </source>
</evidence>
<reference evidence="1" key="1">
    <citation type="submission" date="2020-07" db="EMBL/GenBank/DDBJ databases">
        <title>The High-quality genome of the commercially important snow crab, Chionoecetes opilio.</title>
        <authorList>
            <person name="Jeong J.-H."/>
            <person name="Ryu S."/>
        </authorList>
    </citation>
    <scope>NUCLEOTIDE SEQUENCE</scope>
    <source>
        <strain evidence="1">MADBK_172401_WGS</strain>
        <tissue evidence="1">Digestive gland</tissue>
    </source>
</reference>
<sequence length="116" mass="13009">MHQARWMAKILYSLKIRMFRDQVHDLTKWEEKCTRNVALFAVTVYMKPWFATSLAAAALGLTWIFCRSADLPRPPDRESVFGQAGEQPVVPIGGAGVLSLLRQGVPPETKRALVQA</sequence>
<dbReference type="AlphaFoldDB" id="A0A8J8WA43"/>
<protein>
    <submittedName>
        <fullName evidence="1">Uncharacterized protein</fullName>
    </submittedName>
</protein>
<dbReference type="Proteomes" id="UP000770661">
    <property type="component" value="Unassembled WGS sequence"/>
</dbReference>
<evidence type="ECO:0000313" key="2">
    <source>
        <dbReference type="Proteomes" id="UP000770661"/>
    </source>
</evidence>
<keyword evidence="2" id="KW-1185">Reference proteome</keyword>
<dbReference type="EMBL" id="JACEEZ010025926">
    <property type="protein sequence ID" value="KAG0696133.1"/>
    <property type="molecule type" value="Genomic_DNA"/>
</dbReference>
<accession>A0A8J8WA43</accession>
<organism evidence="1 2">
    <name type="scientific">Chionoecetes opilio</name>
    <name type="common">Atlantic snow crab</name>
    <name type="synonym">Cancer opilio</name>
    <dbReference type="NCBI Taxonomy" id="41210"/>
    <lineage>
        <taxon>Eukaryota</taxon>
        <taxon>Metazoa</taxon>
        <taxon>Ecdysozoa</taxon>
        <taxon>Arthropoda</taxon>
        <taxon>Crustacea</taxon>
        <taxon>Multicrustacea</taxon>
        <taxon>Malacostraca</taxon>
        <taxon>Eumalacostraca</taxon>
        <taxon>Eucarida</taxon>
        <taxon>Decapoda</taxon>
        <taxon>Pleocyemata</taxon>
        <taxon>Brachyura</taxon>
        <taxon>Eubrachyura</taxon>
        <taxon>Majoidea</taxon>
        <taxon>Majidae</taxon>
        <taxon>Chionoecetes</taxon>
    </lineage>
</organism>
<proteinExistence type="predicted"/>